<protein>
    <recommendedName>
        <fullName evidence="5">2TM domain-containing protein</fullName>
    </recommendedName>
</protein>
<keyword evidence="2" id="KW-0472">Membrane</keyword>
<feature type="region of interest" description="Disordered" evidence="1">
    <location>
        <begin position="1"/>
        <end position="38"/>
    </location>
</feature>
<evidence type="ECO:0008006" key="5">
    <source>
        <dbReference type="Google" id="ProtNLM"/>
    </source>
</evidence>
<proteinExistence type="predicted"/>
<keyword evidence="2" id="KW-1133">Transmembrane helix</keyword>
<evidence type="ECO:0000256" key="2">
    <source>
        <dbReference type="SAM" id="Phobius"/>
    </source>
</evidence>
<reference evidence="4" key="1">
    <citation type="journal article" date="2019" name="Int. J. Syst. Evol. Microbiol.">
        <title>The Global Catalogue of Microorganisms (GCM) 10K type strain sequencing project: providing services to taxonomists for standard genome sequencing and annotation.</title>
        <authorList>
            <consortium name="The Broad Institute Genomics Platform"/>
            <consortium name="The Broad Institute Genome Sequencing Center for Infectious Disease"/>
            <person name="Wu L."/>
            <person name="Ma J."/>
        </authorList>
    </citation>
    <scope>NUCLEOTIDE SEQUENCE [LARGE SCALE GENOMIC DNA]</scope>
    <source>
        <strain evidence="4">KLKA75</strain>
    </source>
</reference>
<dbReference type="RefSeq" id="WP_378252379.1">
    <property type="nucleotide sequence ID" value="NZ_JBHSIT010000001.1"/>
</dbReference>
<comment type="caution">
    <text evidence="3">The sequence shown here is derived from an EMBL/GenBank/DDBJ whole genome shotgun (WGS) entry which is preliminary data.</text>
</comment>
<keyword evidence="2" id="KW-0812">Transmembrane</keyword>
<dbReference type="Proteomes" id="UP001595872">
    <property type="component" value="Unassembled WGS sequence"/>
</dbReference>
<organism evidence="3 4">
    <name type="scientific">Actinomadura gamaensis</name>
    <dbReference type="NCBI Taxonomy" id="1763541"/>
    <lineage>
        <taxon>Bacteria</taxon>
        <taxon>Bacillati</taxon>
        <taxon>Actinomycetota</taxon>
        <taxon>Actinomycetes</taxon>
        <taxon>Streptosporangiales</taxon>
        <taxon>Thermomonosporaceae</taxon>
        <taxon>Actinomadura</taxon>
    </lineage>
</organism>
<sequence length="112" mass="12284">MAITDEQTPHPSADQQTPQAFAAPEAPRPAGDASPASRFAPRAATVSWFGPDRPVLRFLTAAWLVVNMVNVTVWAAVCVTGLHWESPWWLWTFAPPGALLAGFWWLTDGKRS</sequence>
<name>A0ABV9TRT7_9ACTN</name>
<gene>
    <name evidence="3" type="ORF">ACFPCY_05175</name>
</gene>
<evidence type="ECO:0000313" key="3">
    <source>
        <dbReference type="EMBL" id="MFC4906699.1"/>
    </source>
</evidence>
<keyword evidence="4" id="KW-1185">Reference proteome</keyword>
<dbReference type="EMBL" id="JBHSIT010000001">
    <property type="protein sequence ID" value="MFC4906699.1"/>
    <property type="molecule type" value="Genomic_DNA"/>
</dbReference>
<feature type="transmembrane region" description="Helical" evidence="2">
    <location>
        <begin position="88"/>
        <end position="106"/>
    </location>
</feature>
<evidence type="ECO:0000313" key="4">
    <source>
        <dbReference type="Proteomes" id="UP001595872"/>
    </source>
</evidence>
<accession>A0ABV9TRT7</accession>
<feature type="compositionally biased region" description="Polar residues" evidence="1">
    <location>
        <begin position="1"/>
        <end position="19"/>
    </location>
</feature>
<evidence type="ECO:0000256" key="1">
    <source>
        <dbReference type="SAM" id="MobiDB-lite"/>
    </source>
</evidence>
<feature type="transmembrane region" description="Helical" evidence="2">
    <location>
        <begin position="58"/>
        <end position="82"/>
    </location>
</feature>